<dbReference type="PANTHER" id="PTHR37563:SF2">
    <property type="entry name" value="PHYTANOYL-COA DIOXYGENASE FAMILY PROTEIN (AFU_ORTHOLOGUE AFUA_2G03330)"/>
    <property type="match status" value="1"/>
</dbReference>
<accession>A0AA35RFZ7</accession>
<dbReference type="Pfam" id="PF05721">
    <property type="entry name" value="PhyH"/>
    <property type="match status" value="1"/>
</dbReference>
<comment type="caution">
    <text evidence="1">The sequence shown here is derived from an EMBL/GenBank/DDBJ whole genome shotgun (WGS) entry which is preliminary data.</text>
</comment>
<organism evidence="1 2">
    <name type="scientific">Geodia barretti</name>
    <name type="common">Barrett's horny sponge</name>
    <dbReference type="NCBI Taxonomy" id="519541"/>
    <lineage>
        <taxon>Eukaryota</taxon>
        <taxon>Metazoa</taxon>
        <taxon>Porifera</taxon>
        <taxon>Demospongiae</taxon>
        <taxon>Heteroscleromorpha</taxon>
        <taxon>Tetractinellida</taxon>
        <taxon>Astrophorina</taxon>
        <taxon>Geodiidae</taxon>
        <taxon>Geodia</taxon>
    </lineage>
</organism>
<evidence type="ECO:0000313" key="2">
    <source>
        <dbReference type="Proteomes" id="UP001174909"/>
    </source>
</evidence>
<proteinExistence type="predicted"/>
<dbReference type="SUPFAM" id="SSF51197">
    <property type="entry name" value="Clavaminate synthase-like"/>
    <property type="match status" value="1"/>
</dbReference>
<protein>
    <recommendedName>
        <fullName evidence="3">Phytanoyl-CoA dioxygenase family protein</fullName>
    </recommendedName>
</protein>
<name>A0AA35RFZ7_GEOBA</name>
<dbReference type="PANTHER" id="PTHR37563">
    <property type="entry name" value="PHYTANOYL-COA DIOXYGENASE FAMILY PROTEIN (AFU_ORTHOLOGUE AFUA_2G03330)"/>
    <property type="match status" value="1"/>
</dbReference>
<dbReference type="AlphaFoldDB" id="A0AA35RFZ7"/>
<dbReference type="Gene3D" id="2.60.120.620">
    <property type="entry name" value="q2cbj1_9rhob like domain"/>
    <property type="match status" value="1"/>
</dbReference>
<dbReference type="Proteomes" id="UP001174909">
    <property type="component" value="Unassembled WGS sequence"/>
</dbReference>
<dbReference type="InterPro" id="IPR051961">
    <property type="entry name" value="Fungal_Metabolite_Diox"/>
</dbReference>
<evidence type="ECO:0000313" key="1">
    <source>
        <dbReference type="EMBL" id="CAI8009976.1"/>
    </source>
</evidence>
<sequence>MATSPILKGEAFSKEKTAEIAQQFFRDGFVYIPGVLTEGEVTALREKSDELFADPQLAERTNPDLADVRYVQMGGHAESGESLPFILRNTIELDPIFRDMLLREPILSLAEAIVGENCKFCGQNVLRNLPGLSIDQWHVDGSVHFPVTDEMPRHDSRLRMPVMWFTVQMALNDIETIEEGPTQYVRGSHYSGRHPNDQDNPEFEGNKPASILCKAGDIYLQDPQCWHRGAPNFSGKTRYILQSQYAAYWAYWRFSLCNGVPVPEDVLQNGDDRLVSLLGRPRVSDLN</sequence>
<dbReference type="InterPro" id="IPR008775">
    <property type="entry name" value="Phytyl_CoA_dOase-like"/>
</dbReference>
<evidence type="ECO:0008006" key="3">
    <source>
        <dbReference type="Google" id="ProtNLM"/>
    </source>
</evidence>
<reference evidence="1" key="1">
    <citation type="submission" date="2023-03" db="EMBL/GenBank/DDBJ databases">
        <authorList>
            <person name="Steffen K."/>
            <person name="Cardenas P."/>
        </authorList>
    </citation>
    <scope>NUCLEOTIDE SEQUENCE</scope>
</reference>
<keyword evidence="2" id="KW-1185">Reference proteome</keyword>
<gene>
    <name evidence="1" type="ORF">GBAR_LOCUS6641</name>
</gene>
<dbReference type="EMBL" id="CASHTH010000999">
    <property type="protein sequence ID" value="CAI8009976.1"/>
    <property type="molecule type" value="Genomic_DNA"/>
</dbReference>